<protein>
    <recommendedName>
        <fullName evidence="4">DUF4190 domain-containing protein</fullName>
    </recommendedName>
</protein>
<keyword evidence="1" id="KW-0812">Transmembrane</keyword>
<gene>
    <name evidence="2" type="ORF">SAMN05421748_101159</name>
</gene>
<feature type="transmembrane region" description="Helical" evidence="1">
    <location>
        <begin position="67"/>
        <end position="86"/>
    </location>
</feature>
<keyword evidence="3" id="KW-1185">Reference proteome</keyword>
<reference evidence="2 3" key="1">
    <citation type="submission" date="2017-09" db="EMBL/GenBank/DDBJ databases">
        <authorList>
            <person name="Ehlers B."/>
            <person name="Leendertz F.H."/>
        </authorList>
    </citation>
    <scope>NUCLEOTIDE SEQUENCE [LARGE SCALE GENOMIC DNA]</scope>
    <source>
        <strain evidence="2 3">CGMCC 4.6857</strain>
    </source>
</reference>
<evidence type="ECO:0000313" key="2">
    <source>
        <dbReference type="EMBL" id="SNY04166.1"/>
    </source>
</evidence>
<keyword evidence="1" id="KW-0472">Membrane</keyword>
<evidence type="ECO:0000256" key="1">
    <source>
        <dbReference type="SAM" id="Phobius"/>
    </source>
</evidence>
<dbReference type="AlphaFoldDB" id="A0A285F1A3"/>
<dbReference type="EMBL" id="OBDY01000001">
    <property type="protein sequence ID" value="SNY04166.1"/>
    <property type="molecule type" value="Genomic_DNA"/>
</dbReference>
<evidence type="ECO:0000313" key="3">
    <source>
        <dbReference type="Proteomes" id="UP000219612"/>
    </source>
</evidence>
<keyword evidence="1" id="KW-1133">Transmembrane helix</keyword>
<feature type="transmembrane region" description="Helical" evidence="1">
    <location>
        <begin position="28"/>
        <end position="55"/>
    </location>
</feature>
<evidence type="ECO:0008006" key="4">
    <source>
        <dbReference type="Google" id="ProtNLM"/>
    </source>
</evidence>
<accession>A0A285F1A3</accession>
<proteinExistence type="predicted"/>
<organism evidence="2 3">
    <name type="scientific">Paractinoplanes atraurantiacus</name>
    <dbReference type="NCBI Taxonomy" id="1036182"/>
    <lineage>
        <taxon>Bacteria</taxon>
        <taxon>Bacillati</taxon>
        <taxon>Actinomycetota</taxon>
        <taxon>Actinomycetes</taxon>
        <taxon>Micromonosporales</taxon>
        <taxon>Micromonosporaceae</taxon>
        <taxon>Paractinoplanes</taxon>
    </lineage>
</organism>
<name>A0A285F1A3_9ACTN</name>
<dbReference type="Proteomes" id="UP000219612">
    <property type="component" value="Unassembled WGS sequence"/>
</dbReference>
<sequence length="89" mass="9081">MPQNGPYGAPPPYNPYPPMPPKAAGNNFSIAAFVLAGVGFLLIPLLGVLGVVFGAVALRRGERLGKLGLIIAVVGTVLGFVASAVVRLL</sequence>